<organism evidence="2 3">
    <name type="scientific">Spirosoma endophyticum</name>
    <dbReference type="NCBI Taxonomy" id="662367"/>
    <lineage>
        <taxon>Bacteria</taxon>
        <taxon>Pseudomonadati</taxon>
        <taxon>Bacteroidota</taxon>
        <taxon>Cytophagia</taxon>
        <taxon>Cytophagales</taxon>
        <taxon>Cytophagaceae</taxon>
        <taxon>Spirosoma</taxon>
    </lineage>
</organism>
<evidence type="ECO:0000256" key="1">
    <source>
        <dbReference type="SAM" id="Phobius"/>
    </source>
</evidence>
<feature type="transmembrane region" description="Helical" evidence="1">
    <location>
        <begin position="377"/>
        <end position="395"/>
    </location>
</feature>
<feature type="transmembrane region" description="Helical" evidence="1">
    <location>
        <begin position="254"/>
        <end position="274"/>
    </location>
</feature>
<dbReference type="EMBL" id="FOLQ01000014">
    <property type="protein sequence ID" value="SFE49032.1"/>
    <property type="molecule type" value="Genomic_DNA"/>
</dbReference>
<evidence type="ECO:0000313" key="2">
    <source>
        <dbReference type="EMBL" id="SFE49032.1"/>
    </source>
</evidence>
<feature type="transmembrane region" description="Helical" evidence="1">
    <location>
        <begin position="151"/>
        <end position="171"/>
    </location>
</feature>
<keyword evidence="1" id="KW-1133">Transmembrane helix</keyword>
<feature type="transmembrane region" description="Helical" evidence="1">
    <location>
        <begin position="349"/>
        <end position="368"/>
    </location>
</feature>
<evidence type="ECO:0008006" key="4">
    <source>
        <dbReference type="Google" id="ProtNLM"/>
    </source>
</evidence>
<evidence type="ECO:0000313" key="3">
    <source>
        <dbReference type="Proteomes" id="UP000198598"/>
    </source>
</evidence>
<feature type="transmembrane region" description="Helical" evidence="1">
    <location>
        <begin position="316"/>
        <end position="337"/>
    </location>
</feature>
<feature type="transmembrane region" description="Helical" evidence="1">
    <location>
        <begin position="280"/>
        <end position="304"/>
    </location>
</feature>
<keyword evidence="3" id="KW-1185">Reference proteome</keyword>
<dbReference type="AlphaFoldDB" id="A0A1I2AYP3"/>
<name>A0A1I2AYP3_9BACT</name>
<feature type="transmembrane region" description="Helical" evidence="1">
    <location>
        <begin position="183"/>
        <end position="209"/>
    </location>
</feature>
<protein>
    <recommendedName>
        <fullName evidence="4">Dolichyl-phosphate-mannose-protein mannosyltransferase</fullName>
    </recommendedName>
</protein>
<proteinExistence type="predicted"/>
<keyword evidence="1" id="KW-0472">Membrane</keyword>
<dbReference type="OrthoDB" id="909728at2"/>
<sequence>MALSAPSALYHPKRIATWDRFLPLLLIALPIVLVGWAVLMYALNLPFWDDFQVQDHLLLLKNSPGSQKLIHLFDQHWEHRIVWMRLVFAFYALVNGTLNYYWLSVIGIIGLLVALGILFAIFRQLSLPLLYFVPVPFLLFTLQSYESMIWAMASVQNFWFLAFALLVFYWLAQNTTRTRMLALGMGALVTFSGGNGPIVMVAGLLVLAYQRQWRFVGYWTLAAAVCVTGYFYSYQRISFFPSPFKYPVTDWIKAFFVFLGSLANPWPNAGAGLLSYESTLWLTTAMGVLVTIVSGRFVFSLFRLFKKEQVDIPSSFFLGCILFIGATVAITVYSRVGFGGPGYLLHGRYKVYSALALCVVYLISVYTWQNRKSLPRYVVSIIILCISLSLLSDYLCLEGMINQRRRVVAEYVSYLANTPADRQQAAREVFVPTKPNFLSNQISQLTDKSWWTAPTTTSIDKIDDQPFMYTIVKSDAVNPTLQQPDDGSYIFFKSVTHSYLFAAQPLRPTSPILTGFSDYFMANGFQAQALKEKLEPGRYRIGILTHQNNRIDLAMTNRYVTFTSL</sequence>
<dbReference type="RefSeq" id="WP_143100757.1">
    <property type="nucleotide sequence ID" value="NZ_FOLQ01000014.1"/>
</dbReference>
<dbReference type="STRING" id="662367.SAMN05216167_114132"/>
<gene>
    <name evidence="2" type="ORF">SAMN05216167_114132</name>
</gene>
<feature type="transmembrane region" description="Helical" evidence="1">
    <location>
        <begin position="100"/>
        <end position="122"/>
    </location>
</feature>
<feature type="transmembrane region" description="Helical" evidence="1">
    <location>
        <begin position="21"/>
        <end position="43"/>
    </location>
</feature>
<reference evidence="2 3" key="1">
    <citation type="submission" date="2016-10" db="EMBL/GenBank/DDBJ databases">
        <authorList>
            <person name="de Groot N.N."/>
        </authorList>
    </citation>
    <scope>NUCLEOTIDE SEQUENCE [LARGE SCALE GENOMIC DNA]</scope>
    <source>
        <strain evidence="2 3">DSM 26130</strain>
    </source>
</reference>
<keyword evidence="1" id="KW-0812">Transmembrane</keyword>
<accession>A0A1I2AYP3</accession>
<dbReference type="Proteomes" id="UP000198598">
    <property type="component" value="Unassembled WGS sequence"/>
</dbReference>
<feature type="transmembrane region" description="Helical" evidence="1">
    <location>
        <begin position="215"/>
        <end position="233"/>
    </location>
</feature>